<evidence type="ECO:0008006" key="5">
    <source>
        <dbReference type="Google" id="ProtNLM"/>
    </source>
</evidence>
<evidence type="ECO:0000313" key="3">
    <source>
        <dbReference type="EMBL" id="GGK22866.1"/>
    </source>
</evidence>
<proteinExistence type="predicted"/>
<sequence length="314" mass="32974">MDVSQGNSDLTQASSTRRQFLRGVGLAGAGVALVGCAPSFTARRDKPNIDVDVLNFALNLEYLETAFYLAATGRLAEMQGLGGNAPIRLPAGVTGLTPMNFQSAEIRDFANELATNELAHVRFLIATIRALGGTPIPRPEVDAGPAFTAAVAAATGGKVANFNPFADEVSFLLAGHTLEDVGVTAYKGASPLIHDRKPGGVLEQAAGILAVESYHMGAARFQLYKRRGLTVAPEFTVAAMSQAISDLRDTLDGPGDKDQGIAQPPRPGESNIVPTDANGVVFSRVPREVLNIVYQRAGAEAGGFYPSGINGRLR</sequence>
<evidence type="ECO:0000313" key="4">
    <source>
        <dbReference type="Proteomes" id="UP000647587"/>
    </source>
</evidence>
<dbReference type="InterPro" id="IPR009078">
    <property type="entry name" value="Ferritin-like_SF"/>
</dbReference>
<dbReference type="PANTHER" id="PTHR31694">
    <property type="entry name" value="DESICCATION-LIKE PROTEIN"/>
    <property type="match status" value="1"/>
</dbReference>
<organism evidence="3 4">
    <name type="scientific">Deinococcus malanensis</name>
    <dbReference type="NCBI Taxonomy" id="1706855"/>
    <lineage>
        <taxon>Bacteria</taxon>
        <taxon>Thermotogati</taxon>
        <taxon>Deinococcota</taxon>
        <taxon>Deinococci</taxon>
        <taxon>Deinococcales</taxon>
        <taxon>Deinococcaceae</taxon>
        <taxon>Deinococcus</taxon>
    </lineage>
</organism>
<comment type="caution">
    <text evidence="3">The sequence shown here is derived from an EMBL/GenBank/DDBJ whole genome shotgun (WGS) entry which is preliminary data.</text>
</comment>
<dbReference type="Proteomes" id="UP000647587">
    <property type="component" value="Unassembled WGS sequence"/>
</dbReference>
<dbReference type="PANTHER" id="PTHR31694:SF26">
    <property type="entry name" value="OS05G0151100 PROTEIN"/>
    <property type="match status" value="1"/>
</dbReference>
<feature type="region of interest" description="Disordered" evidence="1">
    <location>
        <begin position="248"/>
        <end position="275"/>
    </location>
</feature>
<dbReference type="InterPro" id="IPR052965">
    <property type="entry name" value="Pigment-catalase-like"/>
</dbReference>
<dbReference type="SUPFAM" id="SSF47240">
    <property type="entry name" value="Ferritin-like"/>
    <property type="match status" value="1"/>
</dbReference>
<reference evidence="4" key="1">
    <citation type="journal article" date="2019" name="Int. J. Syst. Evol. Microbiol.">
        <title>The Global Catalogue of Microorganisms (GCM) 10K type strain sequencing project: providing services to taxonomists for standard genome sequencing and annotation.</title>
        <authorList>
            <consortium name="The Broad Institute Genomics Platform"/>
            <consortium name="The Broad Institute Genome Sequencing Center for Infectious Disease"/>
            <person name="Wu L."/>
            <person name="Ma J."/>
        </authorList>
    </citation>
    <scope>NUCLEOTIDE SEQUENCE [LARGE SCALE GENOMIC DNA]</scope>
    <source>
        <strain evidence="4">JCM 30331</strain>
    </source>
</reference>
<keyword evidence="4" id="KW-1185">Reference proteome</keyword>
<evidence type="ECO:0000256" key="1">
    <source>
        <dbReference type="SAM" id="MobiDB-lite"/>
    </source>
</evidence>
<name>A0ABQ2ERX9_9DEIO</name>
<dbReference type="PROSITE" id="PS51318">
    <property type="entry name" value="TAT"/>
    <property type="match status" value="1"/>
</dbReference>
<feature type="compositionally biased region" description="Basic and acidic residues" evidence="1">
    <location>
        <begin position="248"/>
        <end position="259"/>
    </location>
</feature>
<accession>A0ABQ2ERX9</accession>
<keyword evidence="2" id="KW-0812">Transmembrane</keyword>
<feature type="transmembrane region" description="Helical" evidence="2">
    <location>
        <begin position="20"/>
        <end position="40"/>
    </location>
</feature>
<evidence type="ECO:0000256" key="2">
    <source>
        <dbReference type="SAM" id="Phobius"/>
    </source>
</evidence>
<dbReference type="EMBL" id="BMPP01000005">
    <property type="protein sequence ID" value="GGK22866.1"/>
    <property type="molecule type" value="Genomic_DNA"/>
</dbReference>
<dbReference type="RefSeq" id="WP_189006187.1">
    <property type="nucleotide sequence ID" value="NZ_BMPP01000005.1"/>
</dbReference>
<dbReference type="Pfam" id="PF13668">
    <property type="entry name" value="Ferritin_2"/>
    <property type="match status" value="1"/>
</dbReference>
<protein>
    <recommendedName>
        <fullName evidence="5">Ferritin-like domain-containing protein</fullName>
    </recommendedName>
</protein>
<dbReference type="InterPro" id="IPR006311">
    <property type="entry name" value="TAT_signal"/>
</dbReference>
<keyword evidence="2" id="KW-1133">Transmembrane helix</keyword>
<gene>
    <name evidence="3" type="ORF">GCM10008955_15420</name>
</gene>
<keyword evidence="2" id="KW-0472">Membrane</keyword>